<dbReference type="CDD" id="cd01129">
    <property type="entry name" value="PulE-GspE-like"/>
    <property type="match status" value="1"/>
</dbReference>
<accession>A0A4S4ALX8</accession>
<dbReference type="PANTHER" id="PTHR30258:SF2">
    <property type="entry name" value="COMG OPERON PROTEIN 1"/>
    <property type="match status" value="1"/>
</dbReference>
<dbReference type="OrthoDB" id="5790493at2"/>
<keyword evidence="2" id="KW-0547">Nucleotide-binding</keyword>
<dbReference type="InterPro" id="IPR037257">
    <property type="entry name" value="T2SS_E_N_sf"/>
</dbReference>
<dbReference type="SMART" id="SM00382">
    <property type="entry name" value="AAA"/>
    <property type="match status" value="1"/>
</dbReference>
<dbReference type="GO" id="GO:0005524">
    <property type="term" value="F:ATP binding"/>
    <property type="evidence" value="ECO:0007669"/>
    <property type="project" value="UniProtKB-KW"/>
</dbReference>
<dbReference type="Gene3D" id="3.40.50.300">
    <property type="entry name" value="P-loop containing nucleotide triphosphate hydrolases"/>
    <property type="match status" value="1"/>
</dbReference>
<comment type="similarity">
    <text evidence="1">Belongs to the GSP E family.</text>
</comment>
<dbReference type="PANTHER" id="PTHR30258">
    <property type="entry name" value="TYPE II SECRETION SYSTEM PROTEIN GSPE-RELATED"/>
    <property type="match status" value="1"/>
</dbReference>
<dbReference type="Pfam" id="PF00437">
    <property type="entry name" value="T2SSE"/>
    <property type="match status" value="1"/>
</dbReference>
<evidence type="ECO:0000313" key="6">
    <source>
        <dbReference type="Proteomes" id="UP000307956"/>
    </source>
</evidence>
<dbReference type="GO" id="GO:0016887">
    <property type="term" value="F:ATP hydrolysis activity"/>
    <property type="evidence" value="ECO:0007669"/>
    <property type="project" value="TreeGrafter"/>
</dbReference>
<protein>
    <submittedName>
        <fullName evidence="5">Type II/IV secretion system protein</fullName>
    </submittedName>
</protein>
<dbReference type="GO" id="GO:0005886">
    <property type="term" value="C:plasma membrane"/>
    <property type="evidence" value="ECO:0007669"/>
    <property type="project" value="TreeGrafter"/>
</dbReference>
<comment type="caution">
    <text evidence="5">The sequence shown here is derived from an EMBL/GenBank/DDBJ whole genome shotgun (WGS) entry which is preliminary data.</text>
</comment>
<keyword evidence="6" id="KW-1185">Reference proteome</keyword>
<proteinExistence type="inferred from homology"/>
<gene>
    <name evidence="5" type="ORF">E6O51_13705</name>
</gene>
<dbReference type="InterPro" id="IPR007831">
    <property type="entry name" value="T2SS_GspE_N"/>
</dbReference>
<dbReference type="AlphaFoldDB" id="A0A4S4ALX8"/>
<dbReference type="Gene3D" id="3.30.300.160">
    <property type="entry name" value="Type II secretion system, protein E, N-terminal domain"/>
    <property type="match status" value="1"/>
</dbReference>
<dbReference type="Proteomes" id="UP000307956">
    <property type="component" value="Unassembled WGS sequence"/>
</dbReference>
<evidence type="ECO:0000256" key="1">
    <source>
        <dbReference type="ARBA" id="ARBA00006611"/>
    </source>
</evidence>
<dbReference type="Pfam" id="PF05157">
    <property type="entry name" value="MshEN"/>
    <property type="match status" value="1"/>
</dbReference>
<evidence type="ECO:0000313" key="5">
    <source>
        <dbReference type="EMBL" id="THF60522.1"/>
    </source>
</evidence>
<dbReference type="SUPFAM" id="SSF160246">
    <property type="entry name" value="EspE N-terminal domain-like"/>
    <property type="match status" value="1"/>
</dbReference>
<dbReference type="SUPFAM" id="SSF52540">
    <property type="entry name" value="P-loop containing nucleoside triphosphate hydrolases"/>
    <property type="match status" value="1"/>
</dbReference>
<dbReference type="Gene3D" id="3.30.450.90">
    <property type="match status" value="1"/>
</dbReference>
<dbReference type="InterPro" id="IPR027417">
    <property type="entry name" value="P-loop_NTPase"/>
</dbReference>
<dbReference type="EMBL" id="SSOD01000010">
    <property type="protein sequence ID" value="THF60522.1"/>
    <property type="molecule type" value="Genomic_DNA"/>
</dbReference>
<name>A0A4S4ALX8_9RHOO</name>
<evidence type="ECO:0000259" key="4">
    <source>
        <dbReference type="SMART" id="SM00382"/>
    </source>
</evidence>
<evidence type="ECO:0000256" key="3">
    <source>
        <dbReference type="ARBA" id="ARBA00022840"/>
    </source>
</evidence>
<evidence type="ECO:0000256" key="2">
    <source>
        <dbReference type="ARBA" id="ARBA00022741"/>
    </source>
</evidence>
<dbReference type="RefSeq" id="WP_136385556.1">
    <property type="nucleotide sequence ID" value="NZ_SSOD01000010.1"/>
</dbReference>
<sequence>MAATPFLRALIDAGLVDEIDAQALLQETGGRDFDVAKRLFEILAIPADRHALAKLYGDTLGKAYVPLEKTLFEREALDRLPPEIARRQYCIPVYVMGEALTLAMAHPEDAQLISHLEKLMGCPVSAVFAFPQEIENSIDIHYGSGDTLVKLSDQLAFDAGAGEEMSTEHLQRVAKSADAVELVRGLLLYCIQHNASDIHVQPMAKSLDVRLRIDGQLQTLLRLNRKAIPPVISRLKIMANLDISERRQPQDGRVSLVLRHRSFDFRLSTVPTVFGEKAVIRAIGSSDQLARPFDQLDLSTRNRQLLNRLIKRPNGVLFVTGPTGSGKTTTLYSALSAINRPEINIVTVEDPVELRIDGLTQIQTNAGIGLDFAKVLRAILRQDPQVVLIGEIRDLETARIAAQAAQTGHLVMATMHANNALQAVSRLIEIGVDPFLVAPAVIGVLAQRLVRRVCEHCKERYEPSEEVLDRIFYNRSHAPVYFYRGRGCTHCNHTGYAGRVAIHEIFILTDLIRELITSRAPFLEMQREAVRQGFRSMRYDGIMKAMQGLTTVEEVDRVTAE</sequence>
<dbReference type="InterPro" id="IPR003593">
    <property type="entry name" value="AAA+_ATPase"/>
</dbReference>
<feature type="domain" description="AAA+ ATPase" evidence="4">
    <location>
        <begin position="313"/>
        <end position="434"/>
    </location>
</feature>
<dbReference type="InterPro" id="IPR001482">
    <property type="entry name" value="T2SS/T4SS_dom"/>
</dbReference>
<reference evidence="5 6" key="1">
    <citation type="submission" date="2019-04" db="EMBL/GenBank/DDBJ databases">
        <title>Azoarcus rhizosphaerae sp. nov. isolated from rhizosphere of Ficus religiosa.</title>
        <authorList>
            <person name="Lin S.-Y."/>
            <person name="Hameed A."/>
            <person name="Hsu Y.-H."/>
            <person name="Young C.-C."/>
        </authorList>
    </citation>
    <scope>NUCLEOTIDE SEQUENCE [LARGE SCALE GENOMIC DNA]</scope>
    <source>
        <strain evidence="5 6">CC-YHH848</strain>
    </source>
</reference>
<organism evidence="5 6">
    <name type="scientific">Pseudothauera rhizosphaerae</name>
    <dbReference type="NCBI Taxonomy" id="2565932"/>
    <lineage>
        <taxon>Bacteria</taxon>
        <taxon>Pseudomonadati</taxon>
        <taxon>Pseudomonadota</taxon>
        <taxon>Betaproteobacteria</taxon>
        <taxon>Rhodocyclales</taxon>
        <taxon>Zoogloeaceae</taxon>
        <taxon>Pseudothauera</taxon>
    </lineage>
</organism>
<dbReference type="FunFam" id="3.40.50.300:FF:000398">
    <property type="entry name" value="Type IV pilus assembly ATPase PilB"/>
    <property type="match status" value="1"/>
</dbReference>
<keyword evidence="3" id="KW-0067">ATP-binding</keyword>